<name>G0QX19_ICHMU</name>
<dbReference type="EMBL" id="GL984028">
    <property type="protein sequence ID" value="EGR30242.1"/>
    <property type="molecule type" value="Genomic_DNA"/>
</dbReference>
<dbReference type="AlphaFoldDB" id="G0QX19"/>
<evidence type="ECO:0000256" key="2">
    <source>
        <dbReference type="ARBA" id="ARBA00012485"/>
    </source>
</evidence>
<comment type="caution">
    <text evidence="5">Lacks conserved residue(s) required for the propagation of feature annotation.</text>
</comment>
<organism evidence="7 8">
    <name type="scientific">Ichthyophthirius multifiliis</name>
    <name type="common">White spot disease agent</name>
    <name type="synonym">Ich</name>
    <dbReference type="NCBI Taxonomy" id="5932"/>
    <lineage>
        <taxon>Eukaryota</taxon>
        <taxon>Sar</taxon>
        <taxon>Alveolata</taxon>
        <taxon>Ciliophora</taxon>
        <taxon>Intramacronucleata</taxon>
        <taxon>Oligohymenophorea</taxon>
        <taxon>Hymenostomatida</taxon>
        <taxon>Ophryoglenina</taxon>
        <taxon>Ichthyophthirius</taxon>
    </lineage>
</organism>
<dbReference type="InterPro" id="IPR044611">
    <property type="entry name" value="E3A/B/C-like"/>
</dbReference>
<dbReference type="eggNOG" id="KOG0941">
    <property type="taxonomic scope" value="Eukaryota"/>
</dbReference>
<dbReference type="InterPro" id="IPR035983">
    <property type="entry name" value="Hect_E3_ubiquitin_ligase"/>
</dbReference>
<dbReference type="GO" id="GO:0000209">
    <property type="term" value="P:protein polyubiquitination"/>
    <property type="evidence" value="ECO:0007669"/>
    <property type="project" value="InterPro"/>
</dbReference>
<dbReference type="Proteomes" id="UP000008983">
    <property type="component" value="Unassembled WGS sequence"/>
</dbReference>
<feature type="domain" description="HECT" evidence="6">
    <location>
        <begin position="76"/>
        <end position="147"/>
    </location>
</feature>
<dbReference type="SMART" id="SM00119">
    <property type="entry name" value="HECTc"/>
    <property type="match status" value="1"/>
</dbReference>
<dbReference type="GO" id="GO:0061630">
    <property type="term" value="F:ubiquitin protein ligase activity"/>
    <property type="evidence" value="ECO:0007669"/>
    <property type="project" value="UniProtKB-EC"/>
</dbReference>
<accession>G0QX19</accession>
<gene>
    <name evidence="7" type="ORF">IMG5_137170</name>
</gene>
<dbReference type="PROSITE" id="PS50237">
    <property type="entry name" value="HECT"/>
    <property type="match status" value="2"/>
</dbReference>
<feature type="non-terminal residue" evidence="7">
    <location>
        <position position="1"/>
    </location>
</feature>
<dbReference type="OrthoDB" id="409931at2759"/>
<keyword evidence="8" id="KW-1185">Reference proteome</keyword>
<protein>
    <recommendedName>
        <fullName evidence="2">HECT-type E3 ubiquitin transferase</fullName>
        <ecNumber evidence="2">2.3.2.26</ecNumber>
    </recommendedName>
</protein>
<dbReference type="RefSeq" id="XP_004031838.1">
    <property type="nucleotide sequence ID" value="XM_004031790.1"/>
</dbReference>
<feature type="active site" description="Glycyl thioester intermediate" evidence="5">
    <location>
        <position position="242"/>
    </location>
</feature>
<feature type="domain" description="HECT" evidence="6">
    <location>
        <begin position="148"/>
        <end position="274"/>
    </location>
</feature>
<dbReference type="PANTHER" id="PTHR45700:SF8">
    <property type="entry name" value="HECT-TYPE E3 UBIQUITIN TRANSFERASE"/>
    <property type="match status" value="1"/>
</dbReference>
<dbReference type="InterPro" id="IPR000569">
    <property type="entry name" value="HECT_dom"/>
</dbReference>
<evidence type="ECO:0000313" key="7">
    <source>
        <dbReference type="EMBL" id="EGR30242.1"/>
    </source>
</evidence>
<proteinExistence type="predicted"/>
<comment type="catalytic activity">
    <reaction evidence="1">
        <text>S-ubiquitinyl-[E2 ubiquitin-conjugating enzyme]-L-cysteine + [acceptor protein]-L-lysine = [E2 ubiquitin-conjugating enzyme]-L-cysteine + N(6)-ubiquitinyl-[acceptor protein]-L-lysine.</text>
        <dbReference type="EC" id="2.3.2.26"/>
    </reaction>
</comment>
<evidence type="ECO:0000256" key="3">
    <source>
        <dbReference type="ARBA" id="ARBA00022679"/>
    </source>
</evidence>
<evidence type="ECO:0000259" key="6">
    <source>
        <dbReference type="PROSITE" id="PS50237"/>
    </source>
</evidence>
<dbReference type="SUPFAM" id="SSF56204">
    <property type="entry name" value="Hect, E3 ligase catalytic domain"/>
    <property type="match status" value="1"/>
</dbReference>
<reference evidence="7 8" key="1">
    <citation type="submission" date="2011-07" db="EMBL/GenBank/DDBJ databases">
        <authorList>
            <person name="Coyne R."/>
            <person name="Brami D."/>
            <person name="Johnson J."/>
            <person name="Hostetler J."/>
            <person name="Hannick L."/>
            <person name="Clark T."/>
            <person name="Cassidy-Hanley D."/>
            <person name="Inman J."/>
        </authorList>
    </citation>
    <scope>NUCLEOTIDE SEQUENCE [LARGE SCALE GENOMIC DNA]</scope>
    <source>
        <strain evidence="7 8">G5</strain>
    </source>
</reference>
<dbReference type="GeneID" id="14906357"/>
<dbReference type="EC" id="2.3.2.26" evidence="2"/>
<dbReference type="OMA" id="NTMFLEY"/>
<evidence type="ECO:0000256" key="4">
    <source>
        <dbReference type="ARBA" id="ARBA00022786"/>
    </source>
</evidence>
<sequence length="274" mass="31765">PNKRLFSYMNYPFCTDVKYKYTLLEVDSKFQKKQAHESRIRDFFDQGQFLLSTSQLFLIFEVGRDTVLEDTMEQISRPNLNFRLPFKVKFKGEQGIDEGGLRKEYYQIMIKKLLNPDFGMFLPKNDDRFLWFNGHSYDMPILYELIGSLMGGFYKVLNGELIKMFSSSELTQVLVGLEELNLNELKEKTSYKDGYDENSDQVKFLLFCTGSERSPITGLGSLQFTVIRNGGGDEQLPSAHTCFNYLQIPMYTSKEQLKKKLLQALENAEGFGLH</sequence>
<keyword evidence="3" id="KW-0808">Transferase</keyword>
<evidence type="ECO:0000256" key="1">
    <source>
        <dbReference type="ARBA" id="ARBA00000885"/>
    </source>
</evidence>
<dbReference type="Pfam" id="PF00632">
    <property type="entry name" value="HECT"/>
    <property type="match status" value="1"/>
</dbReference>
<dbReference type="STRING" id="857967.G0QX19"/>
<dbReference type="PANTHER" id="PTHR45700">
    <property type="entry name" value="UBIQUITIN-PROTEIN LIGASE E3C"/>
    <property type="match status" value="1"/>
</dbReference>
<dbReference type="InParanoid" id="G0QX19"/>
<keyword evidence="4 5" id="KW-0833">Ubl conjugation pathway</keyword>
<dbReference type="Gene3D" id="3.30.2410.10">
    <property type="entry name" value="Hect, E3 ligase catalytic domain"/>
    <property type="match status" value="1"/>
</dbReference>
<evidence type="ECO:0000313" key="8">
    <source>
        <dbReference type="Proteomes" id="UP000008983"/>
    </source>
</evidence>
<dbReference type="Gene3D" id="3.90.1750.10">
    <property type="entry name" value="Hect, E3 ligase catalytic domains"/>
    <property type="match status" value="1"/>
</dbReference>
<evidence type="ECO:0000256" key="5">
    <source>
        <dbReference type="PROSITE-ProRule" id="PRU00104"/>
    </source>
</evidence>